<evidence type="ECO:0000256" key="2">
    <source>
        <dbReference type="ARBA" id="ARBA00023315"/>
    </source>
</evidence>
<dbReference type="PROSITE" id="PS51186">
    <property type="entry name" value="GNAT"/>
    <property type="match status" value="1"/>
</dbReference>
<gene>
    <name evidence="4" type="ORF">ACFOVU_27435</name>
</gene>
<protein>
    <submittedName>
        <fullName evidence="4">GNAT family N-acetyltransferase</fullName>
        <ecNumber evidence="4">2.3.-.-</ecNumber>
    </submittedName>
</protein>
<dbReference type="PANTHER" id="PTHR10545">
    <property type="entry name" value="DIAMINE N-ACETYLTRANSFERASE"/>
    <property type="match status" value="1"/>
</dbReference>
<dbReference type="CDD" id="cd04301">
    <property type="entry name" value="NAT_SF"/>
    <property type="match status" value="1"/>
</dbReference>
<keyword evidence="5" id="KW-1185">Reference proteome</keyword>
<evidence type="ECO:0000259" key="3">
    <source>
        <dbReference type="PROSITE" id="PS51186"/>
    </source>
</evidence>
<dbReference type="RefSeq" id="WP_378538184.1">
    <property type="nucleotide sequence ID" value="NZ_JBHSBH010000015.1"/>
</dbReference>
<evidence type="ECO:0000313" key="4">
    <source>
        <dbReference type="EMBL" id="MFC3999676.1"/>
    </source>
</evidence>
<evidence type="ECO:0000256" key="1">
    <source>
        <dbReference type="ARBA" id="ARBA00022679"/>
    </source>
</evidence>
<dbReference type="EMBL" id="JBHSBH010000015">
    <property type="protein sequence ID" value="MFC3999676.1"/>
    <property type="molecule type" value="Genomic_DNA"/>
</dbReference>
<dbReference type="PANTHER" id="PTHR10545:SF29">
    <property type="entry name" value="GH14572P-RELATED"/>
    <property type="match status" value="1"/>
</dbReference>
<dbReference type="InterPro" id="IPR000182">
    <property type="entry name" value="GNAT_dom"/>
</dbReference>
<proteinExistence type="predicted"/>
<dbReference type="Gene3D" id="3.40.630.30">
    <property type="match status" value="1"/>
</dbReference>
<dbReference type="EC" id="2.3.-.-" evidence="4"/>
<organism evidence="4 5">
    <name type="scientific">Nocardiopsis sediminis</name>
    <dbReference type="NCBI Taxonomy" id="1778267"/>
    <lineage>
        <taxon>Bacteria</taxon>
        <taxon>Bacillati</taxon>
        <taxon>Actinomycetota</taxon>
        <taxon>Actinomycetes</taxon>
        <taxon>Streptosporangiales</taxon>
        <taxon>Nocardiopsidaceae</taxon>
        <taxon>Nocardiopsis</taxon>
    </lineage>
</organism>
<keyword evidence="1 4" id="KW-0808">Transferase</keyword>
<sequence length="164" mass="18443">MIRPARPDDVPAIHRLVRDLAEYEKEPESAKATEADFHAALFGEHPAAFAHIAEHTGDAGPEVVGFALWFRNFSTWTGRHGIYLEDLYIRPEMRGLGYGKALLAELARICVEQGYSRLEWSVLDWNTPSIDFYRSLGAVPMDEWTVYRLHGNALAALGASTRRS</sequence>
<keyword evidence="2 4" id="KW-0012">Acyltransferase</keyword>
<evidence type="ECO:0000313" key="5">
    <source>
        <dbReference type="Proteomes" id="UP001595847"/>
    </source>
</evidence>
<dbReference type="InterPro" id="IPR051016">
    <property type="entry name" value="Diverse_Substrate_AcTransf"/>
</dbReference>
<feature type="domain" description="N-acetyltransferase" evidence="3">
    <location>
        <begin position="1"/>
        <end position="163"/>
    </location>
</feature>
<dbReference type="GO" id="GO:0016746">
    <property type="term" value="F:acyltransferase activity"/>
    <property type="evidence" value="ECO:0007669"/>
    <property type="project" value="UniProtKB-KW"/>
</dbReference>
<dbReference type="InterPro" id="IPR016181">
    <property type="entry name" value="Acyl_CoA_acyltransferase"/>
</dbReference>
<dbReference type="SUPFAM" id="SSF55729">
    <property type="entry name" value="Acyl-CoA N-acyltransferases (Nat)"/>
    <property type="match status" value="1"/>
</dbReference>
<dbReference type="Pfam" id="PF00583">
    <property type="entry name" value="Acetyltransf_1"/>
    <property type="match status" value="1"/>
</dbReference>
<name>A0ABV8FYF8_9ACTN</name>
<accession>A0ABV8FYF8</accession>
<comment type="caution">
    <text evidence="4">The sequence shown here is derived from an EMBL/GenBank/DDBJ whole genome shotgun (WGS) entry which is preliminary data.</text>
</comment>
<reference evidence="5" key="1">
    <citation type="journal article" date="2019" name="Int. J. Syst. Evol. Microbiol.">
        <title>The Global Catalogue of Microorganisms (GCM) 10K type strain sequencing project: providing services to taxonomists for standard genome sequencing and annotation.</title>
        <authorList>
            <consortium name="The Broad Institute Genomics Platform"/>
            <consortium name="The Broad Institute Genome Sequencing Center for Infectious Disease"/>
            <person name="Wu L."/>
            <person name="Ma J."/>
        </authorList>
    </citation>
    <scope>NUCLEOTIDE SEQUENCE [LARGE SCALE GENOMIC DNA]</scope>
    <source>
        <strain evidence="5">TBRC 1826</strain>
    </source>
</reference>
<dbReference type="Proteomes" id="UP001595847">
    <property type="component" value="Unassembled WGS sequence"/>
</dbReference>